<protein>
    <submittedName>
        <fullName evidence="2">Uncharacterized protein</fullName>
    </submittedName>
</protein>
<evidence type="ECO:0000256" key="1">
    <source>
        <dbReference type="SAM" id="MobiDB-lite"/>
    </source>
</evidence>
<name>A0A7I7MIC6_9MYCO</name>
<gene>
    <name evidence="2" type="ORF">MSHI_00100</name>
</gene>
<dbReference type="Proteomes" id="UP000467236">
    <property type="component" value="Chromosome"/>
</dbReference>
<organism evidence="2 3">
    <name type="scientific">Mycobacterium shinjukuense</name>
    <dbReference type="NCBI Taxonomy" id="398694"/>
    <lineage>
        <taxon>Bacteria</taxon>
        <taxon>Bacillati</taxon>
        <taxon>Actinomycetota</taxon>
        <taxon>Actinomycetes</taxon>
        <taxon>Mycobacteriales</taxon>
        <taxon>Mycobacteriaceae</taxon>
        <taxon>Mycobacterium</taxon>
    </lineage>
</organism>
<feature type="compositionally biased region" description="Low complexity" evidence="1">
    <location>
        <begin position="36"/>
        <end position="45"/>
    </location>
</feature>
<accession>A0A7I7MIC6</accession>
<evidence type="ECO:0000313" key="3">
    <source>
        <dbReference type="Proteomes" id="UP000467236"/>
    </source>
</evidence>
<feature type="region of interest" description="Disordered" evidence="1">
    <location>
        <begin position="24"/>
        <end position="45"/>
    </location>
</feature>
<proteinExistence type="predicted"/>
<keyword evidence="3" id="KW-1185">Reference proteome</keyword>
<evidence type="ECO:0000313" key="2">
    <source>
        <dbReference type="EMBL" id="BBX72104.1"/>
    </source>
</evidence>
<dbReference type="EMBL" id="AP022575">
    <property type="protein sequence ID" value="BBX72104.1"/>
    <property type="molecule type" value="Genomic_DNA"/>
</dbReference>
<dbReference type="KEGG" id="mshj:MSHI_00100"/>
<sequence>MGKPGPDNPDIAELAIRAGIDPAHVAGTDNAPTVRAWPRPADAAPKPAPWPNPFIACCTPAPPANFAAPSGNAVAAPADPAPLGAPARIALLNNIIIGDIAMPAGVDNSCTPATAVPTGNDCSVDAICGRRCHHRGNLIC</sequence>
<reference evidence="2 3" key="1">
    <citation type="journal article" date="2019" name="Emerg. Microbes Infect.">
        <title>Comprehensive subspecies identification of 175 nontuberculous mycobacteria species based on 7547 genomic profiles.</title>
        <authorList>
            <person name="Matsumoto Y."/>
            <person name="Kinjo T."/>
            <person name="Motooka D."/>
            <person name="Nabeya D."/>
            <person name="Jung N."/>
            <person name="Uechi K."/>
            <person name="Horii T."/>
            <person name="Iida T."/>
            <person name="Fujita J."/>
            <person name="Nakamura S."/>
        </authorList>
    </citation>
    <scope>NUCLEOTIDE SEQUENCE [LARGE SCALE GENOMIC DNA]</scope>
    <source>
        <strain evidence="2 3">JCM 14233</strain>
    </source>
</reference>
<dbReference type="AlphaFoldDB" id="A0A7I7MIC6"/>